<dbReference type="PROSITE" id="PS50983">
    <property type="entry name" value="FE_B12_PBP"/>
    <property type="match status" value="1"/>
</dbReference>
<feature type="domain" description="Fe/B12 periplasmic-binding" evidence="1">
    <location>
        <begin position="37"/>
        <end position="293"/>
    </location>
</feature>
<name>A0A0F9VC35_9ZZZZ</name>
<dbReference type="Pfam" id="PF01497">
    <property type="entry name" value="Peripla_BP_2"/>
    <property type="match status" value="1"/>
</dbReference>
<comment type="caution">
    <text evidence="2">The sequence shown here is derived from an EMBL/GenBank/DDBJ whole genome shotgun (WGS) entry which is preliminary data.</text>
</comment>
<evidence type="ECO:0000259" key="1">
    <source>
        <dbReference type="PROSITE" id="PS50983"/>
    </source>
</evidence>
<sequence>MTQHRWGIRLCYAMALGWLLTGAPLAHADERKHGDERWIVLGGDIAETLAALGADANVVARDDTVLYPPEMAELPSVGYLRQLSAESLLSVQPNRVLANQYAGPKEVIEQLAAVGLEIDMIDAPPTLAAIADKVRAVAQQTNRAPQGEALAGELTNTLDSLASLPPLPPTRAMFILQHSGLTHRVAGSDTAAHTALEAVSLDNAFAAMKGYHSVGAEALAKEAPELVVISKRGLDALGGEAALWQLPGMALTPAGRDQRLIVIDDQALLGFGPRAPDQLMALRRDAEALLGAATTAQVSP</sequence>
<dbReference type="InterPro" id="IPR002491">
    <property type="entry name" value="ABC_transptr_periplasmic_BD"/>
</dbReference>
<dbReference type="PANTHER" id="PTHR30535">
    <property type="entry name" value="VITAMIN B12-BINDING PROTEIN"/>
    <property type="match status" value="1"/>
</dbReference>
<dbReference type="Gene3D" id="3.40.50.1980">
    <property type="entry name" value="Nitrogenase molybdenum iron protein domain"/>
    <property type="match status" value="2"/>
</dbReference>
<accession>A0A0F9VC35</accession>
<reference evidence="2" key="1">
    <citation type="journal article" date="2015" name="Nature">
        <title>Complex archaea that bridge the gap between prokaryotes and eukaryotes.</title>
        <authorList>
            <person name="Spang A."/>
            <person name="Saw J.H."/>
            <person name="Jorgensen S.L."/>
            <person name="Zaremba-Niedzwiedzka K."/>
            <person name="Martijn J."/>
            <person name="Lind A.E."/>
            <person name="van Eijk R."/>
            <person name="Schleper C."/>
            <person name="Guy L."/>
            <person name="Ettema T.J."/>
        </authorList>
    </citation>
    <scope>NUCLEOTIDE SEQUENCE</scope>
</reference>
<dbReference type="EMBL" id="LAZR01000059">
    <property type="protein sequence ID" value="KKN97297.1"/>
    <property type="molecule type" value="Genomic_DNA"/>
</dbReference>
<evidence type="ECO:0000313" key="2">
    <source>
        <dbReference type="EMBL" id="KKN97297.1"/>
    </source>
</evidence>
<organism evidence="2">
    <name type="scientific">marine sediment metagenome</name>
    <dbReference type="NCBI Taxonomy" id="412755"/>
    <lineage>
        <taxon>unclassified sequences</taxon>
        <taxon>metagenomes</taxon>
        <taxon>ecological metagenomes</taxon>
    </lineage>
</organism>
<dbReference type="AlphaFoldDB" id="A0A0F9VC35"/>
<protein>
    <recommendedName>
        <fullName evidence="1">Fe/B12 periplasmic-binding domain-containing protein</fullName>
    </recommendedName>
</protein>
<dbReference type="InterPro" id="IPR050902">
    <property type="entry name" value="ABC_Transporter_SBP"/>
</dbReference>
<dbReference type="PANTHER" id="PTHR30535:SF4">
    <property type="entry name" value="HEMIN-BINDING PERIPLASMIC PROTEIN HMUT"/>
    <property type="match status" value="1"/>
</dbReference>
<gene>
    <name evidence="2" type="ORF">LCGC14_0159860</name>
</gene>
<dbReference type="SUPFAM" id="SSF53807">
    <property type="entry name" value="Helical backbone' metal receptor"/>
    <property type="match status" value="1"/>
</dbReference>
<proteinExistence type="predicted"/>